<evidence type="ECO:0000256" key="19">
    <source>
        <dbReference type="ARBA" id="ARBA00025833"/>
    </source>
</evidence>
<protein>
    <recommendedName>
        <fullName evidence="5">Carboxypeptidase Q</fullName>
    </recommendedName>
    <alternativeName>
        <fullName evidence="20">Plasma glutamate carboxypeptidase</fullName>
    </alternativeName>
</protein>
<evidence type="ECO:0000256" key="16">
    <source>
        <dbReference type="ARBA" id="ARBA00023145"/>
    </source>
</evidence>
<dbReference type="GO" id="GO:0005764">
    <property type="term" value="C:lysosome"/>
    <property type="evidence" value="ECO:0007669"/>
    <property type="project" value="UniProtKB-SubCell"/>
</dbReference>
<dbReference type="SUPFAM" id="SSF53187">
    <property type="entry name" value="Zn-dependent exopeptidases"/>
    <property type="match status" value="1"/>
</dbReference>
<dbReference type="PANTHER" id="PTHR12053:SF3">
    <property type="entry name" value="CARBOXYPEPTIDASE Q"/>
    <property type="match status" value="1"/>
</dbReference>
<keyword evidence="11" id="KW-0378">Hydrolase</keyword>
<evidence type="ECO:0000256" key="15">
    <source>
        <dbReference type="ARBA" id="ARBA00023049"/>
    </source>
</evidence>
<evidence type="ECO:0000256" key="17">
    <source>
        <dbReference type="ARBA" id="ARBA00023180"/>
    </source>
</evidence>
<evidence type="ECO:0000256" key="21">
    <source>
        <dbReference type="SAM" id="MobiDB-lite"/>
    </source>
</evidence>
<evidence type="ECO:0000256" key="9">
    <source>
        <dbReference type="ARBA" id="ARBA00022723"/>
    </source>
</evidence>
<organism evidence="23">
    <name type="scientific">marine metagenome</name>
    <dbReference type="NCBI Taxonomy" id="408172"/>
    <lineage>
        <taxon>unclassified sequences</taxon>
        <taxon>metagenomes</taxon>
        <taxon>ecological metagenomes</taxon>
    </lineage>
</organism>
<dbReference type="GO" id="GO:0005783">
    <property type="term" value="C:endoplasmic reticulum"/>
    <property type="evidence" value="ECO:0007669"/>
    <property type="project" value="UniProtKB-SubCell"/>
</dbReference>
<evidence type="ECO:0000256" key="12">
    <source>
        <dbReference type="ARBA" id="ARBA00022824"/>
    </source>
</evidence>
<name>A0A381QD12_9ZZZZ</name>
<keyword evidence="18" id="KW-0458">Lysosome</keyword>
<dbReference type="AlphaFoldDB" id="A0A381QD12"/>
<evidence type="ECO:0000256" key="7">
    <source>
        <dbReference type="ARBA" id="ARBA00022645"/>
    </source>
</evidence>
<evidence type="ECO:0000313" key="23">
    <source>
        <dbReference type="EMBL" id="SUZ76878.1"/>
    </source>
</evidence>
<dbReference type="InterPro" id="IPR007484">
    <property type="entry name" value="Peptidase_M28"/>
</dbReference>
<dbReference type="GO" id="GO:0006508">
    <property type="term" value="P:proteolysis"/>
    <property type="evidence" value="ECO:0007669"/>
    <property type="project" value="UniProtKB-KW"/>
</dbReference>
<gene>
    <name evidence="23" type="ORF">METZ01_LOCUS29732</name>
</gene>
<keyword evidence="9" id="KW-0479">Metal-binding</keyword>
<feature type="domain" description="Peptidase M28" evidence="22">
    <location>
        <begin position="294"/>
        <end position="487"/>
    </location>
</feature>
<evidence type="ECO:0000256" key="5">
    <source>
        <dbReference type="ARBA" id="ARBA00014116"/>
    </source>
</evidence>
<keyword evidence="8" id="KW-0645">Protease</keyword>
<evidence type="ECO:0000256" key="8">
    <source>
        <dbReference type="ARBA" id="ARBA00022670"/>
    </source>
</evidence>
<dbReference type="InterPro" id="IPR039866">
    <property type="entry name" value="CPQ"/>
</dbReference>
<keyword evidence="12" id="KW-0256">Endoplasmic reticulum</keyword>
<dbReference type="GO" id="GO:0005794">
    <property type="term" value="C:Golgi apparatus"/>
    <property type="evidence" value="ECO:0007669"/>
    <property type="project" value="UniProtKB-SubCell"/>
</dbReference>
<sequence length="534" mass="58643">MEMVIKSRAVYAGLVVMIMGAGSTPADLDAQRLATEDPVLQGIWDQAIDNSHFERLAQSLLDSIGPRLTASPGMEMAQDWAVQVLRSWGVEARTERYGTWEGWNRGPSHVDLIFPRVRSLEGRILAWSPGTDGRPINAEVTYVPDIRSPDDWQSFLATVNDKWVMLSFPEPTCRANEQWSEFAMPGSAERMAEDRTNGQQAWNRNLQATGSVDGRRRDLHAQLEAAGAAGIITSQWPGSYGTTRVFNAYNRETPTFELSCEDYGLVYRLTQNGQDPVLRLTAEAENLGEVPVYNVIGEIPGTEIPNEYVMLSAHYDSWEGGSGATDNGSGSLLMLETMRILKEVYPNPKRTILIGLWSGEEQGLNGSRAFTEDHPEIVEGLQALFNQDNGTGRIVNLSAQGFIEAGASLANWLSHVPAEVAGSVNLNIPGNPGGGGSDYASFVCHGAPAFNLGALSWDYSSHTWHTHRDTFDKLIFDDLKNNAVLAASLVYLASEDDERVSRERRTVMGGRGGRTAQWPTCTPATRSSRDSSRM</sequence>
<accession>A0A381QD12</accession>
<evidence type="ECO:0000256" key="11">
    <source>
        <dbReference type="ARBA" id="ARBA00022801"/>
    </source>
</evidence>
<dbReference type="GO" id="GO:0004180">
    <property type="term" value="F:carboxypeptidase activity"/>
    <property type="evidence" value="ECO:0007669"/>
    <property type="project" value="UniProtKB-KW"/>
</dbReference>
<evidence type="ECO:0000256" key="14">
    <source>
        <dbReference type="ARBA" id="ARBA00023034"/>
    </source>
</evidence>
<evidence type="ECO:0000256" key="3">
    <source>
        <dbReference type="ARBA" id="ARBA00004555"/>
    </source>
</evidence>
<keyword evidence="7" id="KW-0121">Carboxypeptidase</keyword>
<dbReference type="Gene3D" id="3.40.630.10">
    <property type="entry name" value="Zn peptidases"/>
    <property type="match status" value="1"/>
</dbReference>
<keyword evidence="14" id="KW-0333">Golgi apparatus</keyword>
<dbReference type="Pfam" id="PF04389">
    <property type="entry name" value="Peptidase_M28"/>
    <property type="match status" value="1"/>
</dbReference>
<dbReference type="PANTHER" id="PTHR12053">
    <property type="entry name" value="PROTEASE FAMILY M28 PLASMA GLUTAMATE CARBOXYPEPTIDASE-RELATED"/>
    <property type="match status" value="1"/>
</dbReference>
<dbReference type="GO" id="GO:0070573">
    <property type="term" value="F:metallodipeptidase activity"/>
    <property type="evidence" value="ECO:0007669"/>
    <property type="project" value="InterPro"/>
</dbReference>
<feature type="region of interest" description="Disordered" evidence="21">
    <location>
        <begin position="505"/>
        <end position="534"/>
    </location>
</feature>
<evidence type="ECO:0000256" key="6">
    <source>
        <dbReference type="ARBA" id="ARBA00022525"/>
    </source>
</evidence>
<dbReference type="GO" id="GO:0005576">
    <property type="term" value="C:extracellular region"/>
    <property type="evidence" value="ECO:0007669"/>
    <property type="project" value="UniProtKB-SubCell"/>
</dbReference>
<dbReference type="Gene3D" id="3.50.30.30">
    <property type="match status" value="1"/>
</dbReference>
<feature type="compositionally biased region" description="Polar residues" evidence="21">
    <location>
        <begin position="517"/>
        <end position="526"/>
    </location>
</feature>
<dbReference type="EMBL" id="UINC01001294">
    <property type="protein sequence ID" value="SUZ76878.1"/>
    <property type="molecule type" value="Genomic_DNA"/>
</dbReference>
<keyword evidence="10" id="KW-0732">Signal</keyword>
<evidence type="ECO:0000256" key="13">
    <source>
        <dbReference type="ARBA" id="ARBA00022833"/>
    </source>
</evidence>
<comment type="subcellular location">
    <subcellularLocation>
        <location evidence="1">Endoplasmic reticulum</location>
    </subcellularLocation>
    <subcellularLocation>
        <location evidence="3">Golgi apparatus</location>
    </subcellularLocation>
    <subcellularLocation>
        <location evidence="2">Lysosome</location>
    </subcellularLocation>
    <subcellularLocation>
        <location evidence="4">Secreted</location>
    </subcellularLocation>
</comment>
<keyword evidence="13" id="KW-0862">Zinc</keyword>
<proteinExistence type="predicted"/>
<evidence type="ECO:0000259" key="22">
    <source>
        <dbReference type="Pfam" id="PF04389"/>
    </source>
</evidence>
<evidence type="ECO:0000256" key="1">
    <source>
        <dbReference type="ARBA" id="ARBA00004240"/>
    </source>
</evidence>
<keyword evidence="17" id="KW-0325">Glycoprotein</keyword>
<keyword evidence="15" id="KW-0482">Metalloprotease</keyword>
<keyword evidence="6" id="KW-0964">Secreted</keyword>
<evidence type="ECO:0000256" key="2">
    <source>
        <dbReference type="ARBA" id="ARBA00004371"/>
    </source>
</evidence>
<dbReference type="GO" id="GO:0046872">
    <property type="term" value="F:metal ion binding"/>
    <property type="evidence" value="ECO:0007669"/>
    <property type="project" value="UniProtKB-KW"/>
</dbReference>
<comment type="subunit">
    <text evidence="19">Homodimer. The monomeric form is inactive while the homodimer is active.</text>
</comment>
<evidence type="ECO:0000256" key="4">
    <source>
        <dbReference type="ARBA" id="ARBA00004613"/>
    </source>
</evidence>
<keyword evidence="16" id="KW-0865">Zymogen</keyword>
<evidence type="ECO:0000256" key="18">
    <source>
        <dbReference type="ARBA" id="ARBA00023228"/>
    </source>
</evidence>
<reference evidence="23" key="1">
    <citation type="submission" date="2018-05" db="EMBL/GenBank/DDBJ databases">
        <authorList>
            <person name="Lanie J.A."/>
            <person name="Ng W.-L."/>
            <person name="Kazmierczak K.M."/>
            <person name="Andrzejewski T.M."/>
            <person name="Davidsen T.M."/>
            <person name="Wayne K.J."/>
            <person name="Tettelin H."/>
            <person name="Glass J.I."/>
            <person name="Rusch D."/>
            <person name="Podicherti R."/>
            <person name="Tsui H.-C.T."/>
            <person name="Winkler M.E."/>
        </authorList>
    </citation>
    <scope>NUCLEOTIDE SEQUENCE</scope>
</reference>
<evidence type="ECO:0000256" key="20">
    <source>
        <dbReference type="ARBA" id="ARBA00033328"/>
    </source>
</evidence>
<evidence type="ECO:0000256" key="10">
    <source>
        <dbReference type="ARBA" id="ARBA00022729"/>
    </source>
</evidence>